<dbReference type="PANTHER" id="PTHR31286">
    <property type="entry name" value="GLYCINE-RICH CELL WALL STRUCTURAL PROTEIN 1.8-LIKE"/>
    <property type="match status" value="1"/>
</dbReference>
<dbReference type="EMBL" id="JANJYJ010000004">
    <property type="protein sequence ID" value="KAK3218736.1"/>
    <property type="molecule type" value="Genomic_DNA"/>
</dbReference>
<keyword evidence="2" id="KW-1185">Reference proteome</keyword>
<dbReference type="InterPro" id="IPR040256">
    <property type="entry name" value="At4g02000-like"/>
</dbReference>
<proteinExistence type="predicted"/>
<evidence type="ECO:0008006" key="3">
    <source>
        <dbReference type="Google" id="ProtNLM"/>
    </source>
</evidence>
<dbReference type="PANTHER" id="PTHR31286:SF167">
    <property type="entry name" value="OS09G0268800 PROTEIN"/>
    <property type="match status" value="1"/>
</dbReference>
<dbReference type="Proteomes" id="UP001281410">
    <property type="component" value="Unassembled WGS sequence"/>
</dbReference>
<sequence>MDSELLESLCASLSISDCDGPVKVLDGKLMDEVVHRMSLCMSFYNALIALEKPDGKGTIDSLRFDQADFWVQIHQVPLLCMTREIGRFLGGMVGLVLEVDGRASRVCVGKFMRVRVRVDIKKPLKRCLQVDILGDGTETLWSSSMRGFRTIVSDVE</sequence>
<evidence type="ECO:0000313" key="1">
    <source>
        <dbReference type="EMBL" id="KAK3218736.1"/>
    </source>
</evidence>
<organism evidence="1 2">
    <name type="scientific">Dipteronia sinensis</name>
    <dbReference type="NCBI Taxonomy" id="43782"/>
    <lineage>
        <taxon>Eukaryota</taxon>
        <taxon>Viridiplantae</taxon>
        <taxon>Streptophyta</taxon>
        <taxon>Embryophyta</taxon>
        <taxon>Tracheophyta</taxon>
        <taxon>Spermatophyta</taxon>
        <taxon>Magnoliopsida</taxon>
        <taxon>eudicotyledons</taxon>
        <taxon>Gunneridae</taxon>
        <taxon>Pentapetalae</taxon>
        <taxon>rosids</taxon>
        <taxon>malvids</taxon>
        <taxon>Sapindales</taxon>
        <taxon>Sapindaceae</taxon>
        <taxon>Hippocastanoideae</taxon>
        <taxon>Acereae</taxon>
        <taxon>Dipteronia</taxon>
    </lineage>
</organism>
<evidence type="ECO:0000313" key="2">
    <source>
        <dbReference type="Proteomes" id="UP001281410"/>
    </source>
</evidence>
<name>A0AAE0E8A6_9ROSI</name>
<gene>
    <name evidence="1" type="ORF">Dsin_012706</name>
</gene>
<comment type="caution">
    <text evidence="1">The sequence shown here is derived from an EMBL/GenBank/DDBJ whole genome shotgun (WGS) entry which is preliminary data.</text>
</comment>
<dbReference type="AlphaFoldDB" id="A0AAE0E8A6"/>
<protein>
    <recommendedName>
        <fullName evidence="3">DUF4283 domain-containing protein</fullName>
    </recommendedName>
</protein>
<accession>A0AAE0E8A6</accession>
<reference evidence="1" key="1">
    <citation type="journal article" date="2023" name="Plant J.">
        <title>Genome sequences and population genomics provide insights into the demographic history, inbreeding, and mutation load of two 'living fossil' tree species of Dipteronia.</title>
        <authorList>
            <person name="Feng Y."/>
            <person name="Comes H.P."/>
            <person name="Chen J."/>
            <person name="Zhu S."/>
            <person name="Lu R."/>
            <person name="Zhang X."/>
            <person name="Li P."/>
            <person name="Qiu J."/>
            <person name="Olsen K.M."/>
            <person name="Qiu Y."/>
        </authorList>
    </citation>
    <scope>NUCLEOTIDE SEQUENCE</scope>
    <source>
        <strain evidence="1">NBL</strain>
    </source>
</reference>